<evidence type="ECO:0000313" key="2">
    <source>
        <dbReference type="EMBL" id="KAJ3735701.1"/>
    </source>
</evidence>
<keyword evidence="3" id="KW-1185">Reference proteome</keyword>
<feature type="compositionally biased region" description="Polar residues" evidence="1">
    <location>
        <begin position="59"/>
        <end position="77"/>
    </location>
</feature>
<proteinExistence type="predicted"/>
<organism evidence="2 3">
    <name type="scientific">Lentinula guzmanii</name>
    <dbReference type="NCBI Taxonomy" id="2804957"/>
    <lineage>
        <taxon>Eukaryota</taxon>
        <taxon>Fungi</taxon>
        <taxon>Dikarya</taxon>
        <taxon>Basidiomycota</taxon>
        <taxon>Agaricomycotina</taxon>
        <taxon>Agaricomycetes</taxon>
        <taxon>Agaricomycetidae</taxon>
        <taxon>Agaricales</taxon>
        <taxon>Marasmiineae</taxon>
        <taxon>Omphalotaceae</taxon>
        <taxon>Lentinula</taxon>
    </lineage>
</organism>
<sequence length="219" mass="24810">MSSRLSRRSSPHQPIYDSLERMPNSRLTKTVHRLSQLVHKSRTLLSFIWLKDINNQGQTSCPQLVTESNNRQRSSSVLDFMEPRPSLPTDRISRPYRPGSSPFSRNSQQSLHSHSHLRSHLHSHSHPHGRQFSRSEVTVCSTPTRPPSQHPPRFASVVRRKAPRYSTIARPTHSTVLLSSEMDNGESLAVVNFNGMTGLDSPPPYSQFDLGLPRTGYVE</sequence>
<accession>A0AA38JGX9</accession>
<feature type="compositionally biased region" description="Polar residues" evidence="1">
    <location>
        <begin position="132"/>
        <end position="143"/>
    </location>
</feature>
<feature type="compositionally biased region" description="Basic residues" evidence="1">
    <location>
        <begin position="113"/>
        <end position="131"/>
    </location>
</feature>
<gene>
    <name evidence="2" type="ORF">DFJ43DRAFT_1056486</name>
</gene>
<reference evidence="2" key="1">
    <citation type="submission" date="2022-08" db="EMBL/GenBank/DDBJ databases">
        <authorList>
            <consortium name="DOE Joint Genome Institute"/>
            <person name="Min B."/>
            <person name="Sierra-Patev S."/>
            <person name="Naranjo-Ortiz M."/>
            <person name="Looney B."/>
            <person name="Konkel Z."/>
            <person name="Slot J.C."/>
            <person name="Sakamoto Y."/>
            <person name="Steenwyk J.L."/>
            <person name="Rokas A."/>
            <person name="Carro J."/>
            <person name="Camarero S."/>
            <person name="Ferreira P."/>
            <person name="Molpeceres G."/>
            <person name="Ruiz-duenas F.J."/>
            <person name="Serrano A."/>
            <person name="Henrissat B."/>
            <person name="Drula E."/>
            <person name="Hughes K.W."/>
            <person name="Mata J.L."/>
            <person name="Ishikawa N.K."/>
            <person name="Vargas-Isla R."/>
            <person name="Ushijima S."/>
            <person name="Smith C.A."/>
            <person name="Ahrendt S."/>
            <person name="Andreopoulos W."/>
            <person name="He G."/>
            <person name="LaButti K."/>
            <person name="Lipzen A."/>
            <person name="Ng V."/>
            <person name="Riley R."/>
            <person name="Sandor L."/>
            <person name="Barry K."/>
            <person name="Martinez A.T."/>
            <person name="Xiao Y."/>
            <person name="Gibbons J.G."/>
            <person name="Terashima K."/>
            <person name="Hibbett D.S."/>
            <person name="Grigoriev I.V."/>
        </authorList>
    </citation>
    <scope>NUCLEOTIDE SEQUENCE</scope>
    <source>
        <strain evidence="2">ET3784</strain>
    </source>
</reference>
<protein>
    <submittedName>
        <fullName evidence="2">Uncharacterized protein</fullName>
    </submittedName>
</protein>
<dbReference type="Proteomes" id="UP001176059">
    <property type="component" value="Unassembled WGS sequence"/>
</dbReference>
<reference evidence="2" key="2">
    <citation type="journal article" date="2023" name="Proc. Natl. Acad. Sci. U.S.A.">
        <title>A global phylogenomic analysis of the shiitake genus Lentinula.</title>
        <authorList>
            <person name="Sierra-Patev S."/>
            <person name="Min B."/>
            <person name="Naranjo-Ortiz M."/>
            <person name="Looney B."/>
            <person name="Konkel Z."/>
            <person name="Slot J.C."/>
            <person name="Sakamoto Y."/>
            <person name="Steenwyk J.L."/>
            <person name="Rokas A."/>
            <person name="Carro J."/>
            <person name="Camarero S."/>
            <person name="Ferreira P."/>
            <person name="Molpeceres G."/>
            <person name="Ruiz-Duenas F.J."/>
            <person name="Serrano A."/>
            <person name="Henrissat B."/>
            <person name="Drula E."/>
            <person name="Hughes K.W."/>
            <person name="Mata J.L."/>
            <person name="Ishikawa N.K."/>
            <person name="Vargas-Isla R."/>
            <person name="Ushijima S."/>
            <person name="Smith C.A."/>
            <person name="Donoghue J."/>
            <person name="Ahrendt S."/>
            <person name="Andreopoulos W."/>
            <person name="He G."/>
            <person name="LaButti K."/>
            <person name="Lipzen A."/>
            <person name="Ng V."/>
            <person name="Riley R."/>
            <person name="Sandor L."/>
            <person name="Barry K."/>
            <person name="Martinez A.T."/>
            <person name="Xiao Y."/>
            <person name="Gibbons J.G."/>
            <person name="Terashima K."/>
            <person name="Grigoriev I.V."/>
            <person name="Hibbett D."/>
        </authorList>
    </citation>
    <scope>NUCLEOTIDE SEQUENCE</scope>
    <source>
        <strain evidence="2">ET3784</strain>
    </source>
</reference>
<dbReference type="EMBL" id="JANVFO010000008">
    <property type="protein sequence ID" value="KAJ3735701.1"/>
    <property type="molecule type" value="Genomic_DNA"/>
</dbReference>
<evidence type="ECO:0000313" key="3">
    <source>
        <dbReference type="Proteomes" id="UP001176059"/>
    </source>
</evidence>
<evidence type="ECO:0000256" key="1">
    <source>
        <dbReference type="SAM" id="MobiDB-lite"/>
    </source>
</evidence>
<comment type="caution">
    <text evidence="2">The sequence shown here is derived from an EMBL/GenBank/DDBJ whole genome shotgun (WGS) entry which is preliminary data.</text>
</comment>
<name>A0AA38JGX9_9AGAR</name>
<dbReference type="AlphaFoldDB" id="A0AA38JGX9"/>
<feature type="region of interest" description="Disordered" evidence="1">
    <location>
        <begin position="59"/>
        <end position="160"/>
    </location>
</feature>